<keyword evidence="5 6" id="KW-0408">Iron</keyword>
<evidence type="ECO:0000256" key="7">
    <source>
        <dbReference type="RuleBase" id="RU000461"/>
    </source>
</evidence>
<dbReference type="Proteomes" id="UP000566819">
    <property type="component" value="Unassembled WGS sequence"/>
</dbReference>
<dbReference type="SUPFAM" id="SSF48264">
    <property type="entry name" value="Cytochrome P450"/>
    <property type="match status" value="1"/>
</dbReference>
<evidence type="ECO:0000256" key="2">
    <source>
        <dbReference type="ARBA" id="ARBA00010617"/>
    </source>
</evidence>
<keyword evidence="9" id="KW-1185">Reference proteome</keyword>
<dbReference type="PROSITE" id="PS00086">
    <property type="entry name" value="CYTOCHROME_P450"/>
    <property type="match status" value="1"/>
</dbReference>
<protein>
    <recommendedName>
        <fullName evidence="10">Cytochrome P450</fullName>
    </recommendedName>
</protein>
<dbReference type="InterPro" id="IPR036396">
    <property type="entry name" value="Cyt_P450_sf"/>
</dbReference>
<evidence type="ECO:0000256" key="3">
    <source>
        <dbReference type="ARBA" id="ARBA00022617"/>
    </source>
</evidence>
<dbReference type="OrthoDB" id="1470350at2759"/>
<dbReference type="CDD" id="cd11058">
    <property type="entry name" value="CYP60B-like"/>
    <property type="match status" value="1"/>
</dbReference>
<dbReference type="GO" id="GO:0005506">
    <property type="term" value="F:iron ion binding"/>
    <property type="evidence" value="ECO:0007669"/>
    <property type="project" value="InterPro"/>
</dbReference>
<dbReference type="GO" id="GO:0020037">
    <property type="term" value="F:heme binding"/>
    <property type="evidence" value="ECO:0007669"/>
    <property type="project" value="InterPro"/>
</dbReference>
<evidence type="ECO:0000256" key="4">
    <source>
        <dbReference type="ARBA" id="ARBA00022723"/>
    </source>
</evidence>
<name>A0A8H4QUD2_9HELO</name>
<sequence>MAPSFLTSAPFEKIPLISSLSPALQHLILFVIELSIVYQAYAWIYNLYFHPLSHVPGPKLWAMSRVPQESSMVRGRLHKDIRALHEKYGDVVRVAPKALSFISPQAWTDIMVRVPGHNVPQRDMLRFTDSLKVNGAAELLTANDTVHSRQRRMLAHAFSEKALNKDYQPTVQSLIGLLISQLRTRTQDKEVKGKVDLANWLNLTTFDVLGDLAFGETFGCLETGDYIPWLKIIFESVWAVTILGSIRQFPWIDWVFQIFVNNTIMRVTREHHKLTIEKVSRRLAKKTDRGDFLAQILKHNGSEKEMSRDEMMSNATMLIAAGSETTAAGTTSCVYQLLKHPGVYRKVVEEIQGMFAKESDITFESVEKLDYLNACVDESLRLYPPIPIFNPRVGAPEGTMVLGIPCKDDISLGLHHWSVYHCSRNFNNPDVFDPSRWLGNPVYETDRRGSLHPFGIGSRVCIGKHLALAQVRVMISRLLFNFDIELLPESDEWINQRAFWTWERLPMWVQLKERKGLQKSMRSGHFQPFYRLRDPASRPFKK</sequence>
<dbReference type="PRINTS" id="PR00463">
    <property type="entry name" value="EP450I"/>
</dbReference>
<keyword evidence="7" id="KW-0503">Monooxygenase</keyword>
<comment type="caution">
    <text evidence="8">The sequence shown here is derived from an EMBL/GenBank/DDBJ whole genome shotgun (WGS) entry which is preliminary data.</text>
</comment>
<gene>
    <name evidence="8" type="ORF">G7Y89_g15121</name>
</gene>
<evidence type="ECO:0000256" key="6">
    <source>
        <dbReference type="PIRSR" id="PIRSR602401-1"/>
    </source>
</evidence>
<proteinExistence type="inferred from homology"/>
<dbReference type="InterPro" id="IPR050121">
    <property type="entry name" value="Cytochrome_P450_monoxygenase"/>
</dbReference>
<feature type="binding site" description="axial binding residue" evidence="6">
    <location>
        <position position="461"/>
    </location>
    <ligand>
        <name>heme</name>
        <dbReference type="ChEBI" id="CHEBI:30413"/>
    </ligand>
    <ligandPart>
        <name>Fe</name>
        <dbReference type="ChEBI" id="CHEBI:18248"/>
    </ligandPart>
</feature>
<dbReference type="GO" id="GO:0016705">
    <property type="term" value="F:oxidoreductase activity, acting on paired donors, with incorporation or reduction of molecular oxygen"/>
    <property type="evidence" value="ECO:0007669"/>
    <property type="project" value="InterPro"/>
</dbReference>
<evidence type="ECO:0000256" key="1">
    <source>
        <dbReference type="ARBA" id="ARBA00001971"/>
    </source>
</evidence>
<comment type="cofactor">
    <cofactor evidence="1 6">
        <name>heme</name>
        <dbReference type="ChEBI" id="CHEBI:30413"/>
    </cofactor>
</comment>
<dbReference type="PANTHER" id="PTHR24305">
    <property type="entry name" value="CYTOCHROME P450"/>
    <property type="match status" value="1"/>
</dbReference>
<dbReference type="AlphaFoldDB" id="A0A8H4QUD2"/>
<dbReference type="InterPro" id="IPR017972">
    <property type="entry name" value="Cyt_P450_CS"/>
</dbReference>
<reference evidence="8 9" key="1">
    <citation type="submission" date="2020-03" db="EMBL/GenBank/DDBJ databases">
        <title>Draft Genome Sequence of Cudoniella acicularis.</title>
        <authorList>
            <person name="Buettner E."/>
            <person name="Kellner H."/>
        </authorList>
    </citation>
    <scope>NUCLEOTIDE SEQUENCE [LARGE SCALE GENOMIC DNA]</scope>
    <source>
        <strain evidence="8 9">DSM 108380</strain>
    </source>
</reference>
<evidence type="ECO:0000313" key="8">
    <source>
        <dbReference type="EMBL" id="KAF4617028.1"/>
    </source>
</evidence>
<comment type="similarity">
    <text evidence="2 7">Belongs to the cytochrome P450 family.</text>
</comment>
<dbReference type="Pfam" id="PF00067">
    <property type="entry name" value="p450"/>
    <property type="match status" value="1"/>
</dbReference>
<organism evidence="8 9">
    <name type="scientific">Cudoniella acicularis</name>
    <dbReference type="NCBI Taxonomy" id="354080"/>
    <lineage>
        <taxon>Eukaryota</taxon>
        <taxon>Fungi</taxon>
        <taxon>Dikarya</taxon>
        <taxon>Ascomycota</taxon>
        <taxon>Pezizomycotina</taxon>
        <taxon>Leotiomycetes</taxon>
        <taxon>Helotiales</taxon>
        <taxon>Tricladiaceae</taxon>
        <taxon>Cudoniella</taxon>
    </lineage>
</organism>
<dbReference type="GO" id="GO:0004497">
    <property type="term" value="F:monooxygenase activity"/>
    <property type="evidence" value="ECO:0007669"/>
    <property type="project" value="UniProtKB-KW"/>
</dbReference>
<evidence type="ECO:0000313" key="9">
    <source>
        <dbReference type="Proteomes" id="UP000566819"/>
    </source>
</evidence>
<dbReference type="EMBL" id="JAAMPI010002215">
    <property type="protein sequence ID" value="KAF4617028.1"/>
    <property type="molecule type" value="Genomic_DNA"/>
</dbReference>
<keyword evidence="3 6" id="KW-0349">Heme</keyword>
<keyword evidence="4 6" id="KW-0479">Metal-binding</keyword>
<dbReference type="PRINTS" id="PR00385">
    <property type="entry name" value="P450"/>
</dbReference>
<evidence type="ECO:0000256" key="5">
    <source>
        <dbReference type="ARBA" id="ARBA00023004"/>
    </source>
</evidence>
<keyword evidence="7" id="KW-0560">Oxidoreductase</keyword>
<dbReference type="InterPro" id="IPR002401">
    <property type="entry name" value="Cyt_P450_E_grp-I"/>
</dbReference>
<dbReference type="Gene3D" id="1.10.630.10">
    <property type="entry name" value="Cytochrome P450"/>
    <property type="match status" value="1"/>
</dbReference>
<dbReference type="InterPro" id="IPR001128">
    <property type="entry name" value="Cyt_P450"/>
</dbReference>
<dbReference type="PANTHER" id="PTHR24305:SF210">
    <property type="entry name" value="CYTOCHROME P450 MONOOXYGENASE ASQL-RELATED"/>
    <property type="match status" value="1"/>
</dbReference>
<accession>A0A8H4QUD2</accession>
<evidence type="ECO:0008006" key="10">
    <source>
        <dbReference type="Google" id="ProtNLM"/>
    </source>
</evidence>